<dbReference type="Proteomes" id="UP001183629">
    <property type="component" value="Unassembled WGS sequence"/>
</dbReference>
<evidence type="ECO:0000313" key="1">
    <source>
        <dbReference type="EMBL" id="MDR7326310.1"/>
    </source>
</evidence>
<gene>
    <name evidence="1" type="ORF">J2S44_006560</name>
</gene>
<protein>
    <recommendedName>
        <fullName evidence="3">LysR substrate-binding domain-containing protein</fullName>
    </recommendedName>
</protein>
<evidence type="ECO:0000313" key="2">
    <source>
        <dbReference type="Proteomes" id="UP001183629"/>
    </source>
</evidence>
<name>A0AAE3ZYX4_9ACTN</name>
<dbReference type="RefSeq" id="WP_310421781.1">
    <property type="nucleotide sequence ID" value="NZ_JAVDYC010000001.1"/>
</dbReference>
<reference evidence="1 2" key="1">
    <citation type="submission" date="2023-07" db="EMBL/GenBank/DDBJ databases">
        <title>Sequencing the genomes of 1000 actinobacteria strains.</title>
        <authorList>
            <person name="Klenk H.-P."/>
        </authorList>
    </citation>
    <scope>NUCLEOTIDE SEQUENCE [LARGE SCALE GENOMIC DNA]</scope>
    <source>
        <strain evidence="1 2">DSM 44711</strain>
    </source>
</reference>
<organism evidence="1 2">
    <name type="scientific">Catenuloplanes niger</name>
    <dbReference type="NCBI Taxonomy" id="587534"/>
    <lineage>
        <taxon>Bacteria</taxon>
        <taxon>Bacillati</taxon>
        <taxon>Actinomycetota</taxon>
        <taxon>Actinomycetes</taxon>
        <taxon>Micromonosporales</taxon>
        <taxon>Micromonosporaceae</taxon>
        <taxon>Catenuloplanes</taxon>
    </lineage>
</organism>
<comment type="caution">
    <text evidence="1">The sequence shown here is derived from an EMBL/GenBank/DDBJ whole genome shotgun (WGS) entry which is preliminary data.</text>
</comment>
<sequence>MPFECGTTGSIQRPARARALELVADGRALLVVPAGDRRVTLHPELTAVPIGDAPPCRVVVVTRGADRDPLVEAFRESALACLAAPVPRPE</sequence>
<proteinExistence type="predicted"/>
<dbReference type="AlphaFoldDB" id="A0AAE3ZYX4"/>
<keyword evidence="2" id="KW-1185">Reference proteome</keyword>
<dbReference type="EMBL" id="JAVDYC010000001">
    <property type="protein sequence ID" value="MDR7326310.1"/>
    <property type="molecule type" value="Genomic_DNA"/>
</dbReference>
<accession>A0AAE3ZYX4</accession>
<evidence type="ECO:0008006" key="3">
    <source>
        <dbReference type="Google" id="ProtNLM"/>
    </source>
</evidence>